<dbReference type="GO" id="GO:0140662">
    <property type="term" value="F:ATP-dependent protein folding chaperone"/>
    <property type="evidence" value="ECO:0007669"/>
    <property type="project" value="InterPro"/>
</dbReference>
<evidence type="ECO:0000256" key="3">
    <source>
        <dbReference type="ARBA" id="ARBA00017187"/>
    </source>
</evidence>
<dbReference type="Ensembl" id="ENSSVLT00005024296.1">
    <property type="protein sequence ID" value="ENSSVLP00005021817.1"/>
    <property type="gene ID" value="ENSSVLG00005017401.1"/>
</dbReference>
<name>A0A8D2JMU3_SCIVU</name>
<dbReference type="GO" id="GO:0005524">
    <property type="term" value="F:ATP binding"/>
    <property type="evidence" value="ECO:0007669"/>
    <property type="project" value="UniProtKB-KW"/>
</dbReference>
<dbReference type="GO" id="GO:0016887">
    <property type="term" value="F:ATP hydrolysis activity"/>
    <property type="evidence" value="ECO:0007669"/>
    <property type="project" value="InterPro"/>
</dbReference>
<comment type="similarity">
    <text evidence="2 8">Belongs to the TCP-1 chaperonin family.</text>
</comment>
<dbReference type="InterPro" id="IPR002194">
    <property type="entry name" value="Chaperonin_TCP-1_CS"/>
</dbReference>
<reference evidence="10" key="1">
    <citation type="submission" date="2025-08" db="UniProtKB">
        <authorList>
            <consortium name="Ensembl"/>
        </authorList>
    </citation>
    <scope>IDENTIFICATION</scope>
</reference>
<dbReference type="Pfam" id="PF00118">
    <property type="entry name" value="Cpn60_TCP1"/>
    <property type="match status" value="1"/>
</dbReference>
<dbReference type="GO" id="GO:0005737">
    <property type="term" value="C:cytoplasm"/>
    <property type="evidence" value="ECO:0007669"/>
    <property type="project" value="UniProtKB-SubCell"/>
</dbReference>
<evidence type="ECO:0000256" key="1">
    <source>
        <dbReference type="ARBA" id="ARBA00004496"/>
    </source>
</evidence>
<dbReference type="PROSITE" id="PS00750">
    <property type="entry name" value="TCP1_1"/>
    <property type="match status" value="1"/>
</dbReference>
<evidence type="ECO:0000256" key="6">
    <source>
        <dbReference type="ARBA" id="ARBA00022840"/>
    </source>
</evidence>
<dbReference type="InterPro" id="IPR027410">
    <property type="entry name" value="TCP-1-like_intermed_sf"/>
</dbReference>
<dbReference type="SUPFAM" id="SSF48592">
    <property type="entry name" value="GroEL equatorial domain-like"/>
    <property type="match status" value="1"/>
</dbReference>
<dbReference type="PRINTS" id="PR00304">
    <property type="entry name" value="TCOMPLEXTCP1"/>
</dbReference>
<dbReference type="OrthoDB" id="275057at2759"/>
<evidence type="ECO:0000256" key="2">
    <source>
        <dbReference type="ARBA" id="ARBA00008020"/>
    </source>
</evidence>
<dbReference type="InterPro" id="IPR027409">
    <property type="entry name" value="GroEL-like_apical_dom_sf"/>
</dbReference>
<feature type="region of interest" description="Disordered" evidence="9">
    <location>
        <begin position="1"/>
        <end position="23"/>
    </location>
</feature>
<dbReference type="Gene3D" id="1.10.560.10">
    <property type="entry name" value="GroEL-like equatorial domain"/>
    <property type="match status" value="2"/>
</dbReference>
<keyword evidence="5 8" id="KW-0547">Nucleotide-binding</keyword>
<evidence type="ECO:0000256" key="9">
    <source>
        <dbReference type="SAM" id="MobiDB-lite"/>
    </source>
</evidence>
<evidence type="ECO:0000256" key="7">
    <source>
        <dbReference type="ARBA" id="ARBA00023186"/>
    </source>
</evidence>
<sequence length="467" mass="51829">MMRHHPVLGLSQNTKHESGRKVQSGNINAAKTIADIIKTCLGPKSMMKMFLNPMGGVMTINDGNAIIAGGWIQVQPPATKSMNEISRTQDEEVGGGTTTVIILAGEMLSMAEHFLEQQMHPTVVISAYQKALDDDMISTLKKISIPVDINNRDMMLNIINSSITTKVISWWSSLACNIALVAVKTVQFEENGQKEIDNKKYARVEKIPGEEDFTRILQMEEEYIQQLCEDIIQLKPDVVITEKCISDLAQHYLMQANITAIHKVQKTDNNHIARTCGARRVSGPEELREDDVETGAGLLEIKKIGGEYFTFITECRDPKALERNLLNAMQVCHNVLLDPQLVPEGGASEMAVAHELPEKSKAMADVEQRPYRAVAQALEFIPHTLIQNCGPSTPRRTKTWGVSSETGTLVDMKELGRWEPLALKLQTYKTAVEMALLLLRIDDVFSGHKMRGVDQSQQGGAPDAVQE</sequence>
<keyword evidence="7 8" id="KW-0143">Chaperone</keyword>
<keyword evidence="6 8" id="KW-0067">ATP-binding</keyword>
<dbReference type="FunFam" id="1.10.560.10:FF:000085">
    <property type="entry name" value="T-complex protein 1 subunit gamma"/>
    <property type="match status" value="1"/>
</dbReference>
<dbReference type="AlphaFoldDB" id="A0A8D2JMU3"/>
<evidence type="ECO:0000313" key="10">
    <source>
        <dbReference type="Ensembl" id="ENSSVLP00005021817.1"/>
    </source>
</evidence>
<evidence type="ECO:0000256" key="4">
    <source>
        <dbReference type="ARBA" id="ARBA00022490"/>
    </source>
</evidence>
<evidence type="ECO:0000313" key="11">
    <source>
        <dbReference type="Proteomes" id="UP000694564"/>
    </source>
</evidence>
<dbReference type="InterPro" id="IPR002423">
    <property type="entry name" value="Cpn60/GroEL/TCP-1"/>
</dbReference>
<dbReference type="Proteomes" id="UP000694564">
    <property type="component" value="Chromosome 2"/>
</dbReference>
<evidence type="ECO:0000256" key="5">
    <source>
        <dbReference type="ARBA" id="ARBA00022741"/>
    </source>
</evidence>
<dbReference type="GO" id="GO:0051082">
    <property type="term" value="F:unfolded protein binding"/>
    <property type="evidence" value="ECO:0007669"/>
    <property type="project" value="InterPro"/>
</dbReference>
<comment type="subcellular location">
    <subcellularLocation>
        <location evidence="1">Cytoplasm</location>
    </subcellularLocation>
</comment>
<proteinExistence type="inferred from homology"/>
<evidence type="ECO:0000256" key="8">
    <source>
        <dbReference type="RuleBase" id="RU004187"/>
    </source>
</evidence>
<dbReference type="GeneTree" id="ENSGT00570000079224"/>
<dbReference type="PANTHER" id="PTHR11353">
    <property type="entry name" value="CHAPERONIN"/>
    <property type="match status" value="1"/>
</dbReference>
<dbReference type="InterPro" id="IPR017998">
    <property type="entry name" value="Chaperone_TCP-1"/>
</dbReference>
<keyword evidence="11" id="KW-1185">Reference proteome</keyword>
<reference evidence="10" key="2">
    <citation type="submission" date="2025-09" db="UniProtKB">
        <authorList>
            <consortium name="Ensembl"/>
        </authorList>
    </citation>
    <scope>IDENTIFICATION</scope>
</reference>
<organism evidence="10 11">
    <name type="scientific">Sciurus vulgaris</name>
    <name type="common">Eurasian red squirrel</name>
    <dbReference type="NCBI Taxonomy" id="55149"/>
    <lineage>
        <taxon>Eukaryota</taxon>
        <taxon>Metazoa</taxon>
        <taxon>Chordata</taxon>
        <taxon>Craniata</taxon>
        <taxon>Vertebrata</taxon>
        <taxon>Euteleostomi</taxon>
        <taxon>Mammalia</taxon>
        <taxon>Eutheria</taxon>
        <taxon>Euarchontoglires</taxon>
        <taxon>Glires</taxon>
        <taxon>Rodentia</taxon>
        <taxon>Sciuromorpha</taxon>
        <taxon>Sciuridae</taxon>
        <taxon>Sciurinae</taxon>
        <taxon>Sciurini</taxon>
        <taxon>Sciurus</taxon>
    </lineage>
</organism>
<dbReference type="SUPFAM" id="SSF54849">
    <property type="entry name" value="GroEL-intermediate domain like"/>
    <property type="match status" value="1"/>
</dbReference>
<dbReference type="InterPro" id="IPR027413">
    <property type="entry name" value="GROEL-like_equatorial_sf"/>
</dbReference>
<dbReference type="Gene3D" id="3.50.7.10">
    <property type="entry name" value="GroEL"/>
    <property type="match status" value="1"/>
</dbReference>
<accession>A0A8D2JMU3</accession>
<keyword evidence="4" id="KW-0963">Cytoplasm</keyword>
<dbReference type="SUPFAM" id="SSF52029">
    <property type="entry name" value="GroEL apical domain-like"/>
    <property type="match status" value="1"/>
</dbReference>
<protein>
    <recommendedName>
        <fullName evidence="3">T-complex protein 1 subunit gamma</fullName>
    </recommendedName>
</protein>